<dbReference type="Gene3D" id="3.40.50.150">
    <property type="entry name" value="Vaccinia Virus protein VP39"/>
    <property type="match status" value="1"/>
</dbReference>
<evidence type="ECO:0000313" key="3">
    <source>
        <dbReference type="Proteomes" id="UP000428330"/>
    </source>
</evidence>
<dbReference type="AlphaFoldDB" id="A0A6I6IPX9"/>
<dbReference type="EMBL" id="CP034348">
    <property type="protein sequence ID" value="QGX99109.1"/>
    <property type="molecule type" value="Genomic_DNA"/>
</dbReference>
<proteinExistence type="predicted"/>
<protein>
    <submittedName>
        <fullName evidence="2">Methyltransferase domain-containing protein</fullName>
    </submittedName>
</protein>
<dbReference type="SUPFAM" id="SSF53335">
    <property type="entry name" value="S-adenosyl-L-methionine-dependent methyltransferases"/>
    <property type="match status" value="1"/>
</dbReference>
<dbReference type="PANTHER" id="PTHR43591:SF24">
    <property type="entry name" value="2-METHOXY-6-POLYPRENYL-1,4-BENZOQUINOL METHYLASE, MITOCHONDRIAL"/>
    <property type="match status" value="1"/>
</dbReference>
<dbReference type="PANTHER" id="PTHR43591">
    <property type="entry name" value="METHYLTRANSFERASE"/>
    <property type="match status" value="1"/>
</dbReference>
<dbReference type="InterPro" id="IPR029063">
    <property type="entry name" value="SAM-dependent_MTases_sf"/>
</dbReference>
<organism evidence="2 3">
    <name type="scientific">Roseovarius faecimaris</name>
    <dbReference type="NCBI Taxonomy" id="2494550"/>
    <lineage>
        <taxon>Bacteria</taxon>
        <taxon>Pseudomonadati</taxon>
        <taxon>Pseudomonadota</taxon>
        <taxon>Alphaproteobacteria</taxon>
        <taxon>Rhodobacterales</taxon>
        <taxon>Roseobacteraceae</taxon>
        <taxon>Roseovarius</taxon>
    </lineage>
</organism>
<reference evidence="3" key="1">
    <citation type="submission" date="2018-12" db="EMBL/GenBank/DDBJ databases">
        <title>Complete genome sequence of Roseovarius sp. MME-070.</title>
        <authorList>
            <person name="Nam Y.-D."/>
            <person name="Kang J."/>
            <person name="Chung W.-H."/>
            <person name="Park Y.S."/>
        </authorList>
    </citation>
    <scope>NUCLEOTIDE SEQUENCE [LARGE SCALE GENOMIC DNA]</scope>
    <source>
        <strain evidence="3">MME-070</strain>
    </source>
</reference>
<dbReference type="InterPro" id="IPR041698">
    <property type="entry name" value="Methyltransf_25"/>
</dbReference>
<dbReference type="GO" id="GO:0008168">
    <property type="term" value="F:methyltransferase activity"/>
    <property type="evidence" value="ECO:0007669"/>
    <property type="project" value="UniProtKB-KW"/>
</dbReference>
<evidence type="ECO:0000259" key="1">
    <source>
        <dbReference type="Pfam" id="PF13649"/>
    </source>
</evidence>
<evidence type="ECO:0000313" key="2">
    <source>
        <dbReference type="EMBL" id="QGX99109.1"/>
    </source>
</evidence>
<dbReference type="KEGG" id="rom:EI983_12855"/>
<keyword evidence="3" id="KW-1185">Reference proteome</keyword>
<dbReference type="GO" id="GO:0032259">
    <property type="term" value="P:methylation"/>
    <property type="evidence" value="ECO:0007669"/>
    <property type="project" value="UniProtKB-KW"/>
</dbReference>
<feature type="domain" description="Methyltransferase" evidence="1">
    <location>
        <begin position="57"/>
        <end position="152"/>
    </location>
</feature>
<dbReference type="CDD" id="cd02440">
    <property type="entry name" value="AdoMet_MTases"/>
    <property type="match status" value="1"/>
</dbReference>
<name>A0A6I6IPX9_9RHOB</name>
<accession>A0A6I6IPX9</accession>
<gene>
    <name evidence="2" type="ORF">EI983_12855</name>
</gene>
<dbReference type="Proteomes" id="UP000428330">
    <property type="component" value="Chromosome"/>
</dbReference>
<keyword evidence="2" id="KW-0489">Methyltransferase</keyword>
<sequence>MHDNRGRRMMDPRLQIRVQRYGWDAAASHYHAGWQEQLKSAHDTLLEMAQIQPGDRVIETACGSGMVTTRLAKIVGQDGHVIATDLSQGMIDDLKRRMTEAGIGNVEACRMPAEKLDHPDDTFDAAICALGLMYMPDPEKAVEEMTRLVAPGSTVSATVWGERRNCGWADVFPIVDARVASEVCPMFFGTGAPNALVTLFEKAGLTDVTEHRQSDLLSFTDEKAMLDAVLMGGPVALAVKRFDNATLSEVCHDFLNSVAAFRAPDGRYHIPGEFVSVSARVPGA</sequence>
<keyword evidence="2" id="KW-0808">Transferase</keyword>
<dbReference type="Pfam" id="PF13649">
    <property type="entry name" value="Methyltransf_25"/>
    <property type="match status" value="1"/>
</dbReference>